<dbReference type="RefSeq" id="WP_097160600.1">
    <property type="nucleotide sequence ID" value="NZ_JBEPMQ010000017.1"/>
</dbReference>
<evidence type="ECO:0000313" key="2">
    <source>
        <dbReference type="Proteomes" id="UP000219546"/>
    </source>
</evidence>
<organism evidence="1 2">
    <name type="scientific">Bacillus oleivorans</name>
    <dbReference type="NCBI Taxonomy" id="1448271"/>
    <lineage>
        <taxon>Bacteria</taxon>
        <taxon>Bacillati</taxon>
        <taxon>Bacillota</taxon>
        <taxon>Bacilli</taxon>
        <taxon>Bacillales</taxon>
        <taxon>Bacillaceae</taxon>
        <taxon>Bacillus</taxon>
    </lineage>
</organism>
<dbReference type="EMBL" id="OAOP01000013">
    <property type="protein sequence ID" value="SNX75531.1"/>
    <property type="molecule type" value="Genomic_DNA"/>
</dbReference>
<protein>
    <submittedName>
        <fullName evidence="1">Uncharacterized protein</fullName>
    </submittedName>
</protein>
<dbReference type="Proteomes" id="UP000219546">
    <property type="component" value="Unassembled WGS sequence"/>
</dbReference>
<name>A0A285D6T5_9BACI</name>
<sequence length="66" mass="7374">MGNEVHTITVATGRVGRTMRVRSPFIIKKTTTSLPQIPTALHTAELFKKSDEAVNHLKYRKIVKGV</sequence>
<keyword evidence="2" id="KW-1185">Reference proteome</keyword>
<proteinExistence type="predicted"/>
<accession>A0A285D6T5</accession>
<dbReference type="OrthoDB" id="2991227at2"/>
<evidence type="ECO:0000313" key="1">
    <source>
        <dbReference type="EMBL" id="SNX75531.1"/>
    </source>
</evidence>
<gene>
    <name evidence="1" type="ORF">SAMN05877753_11331</name>
</gene>
<dbReference type="AlphaFoldDB" id="A0A285D6T5"/>
<reference evidence="1 2" key="1">
    <citation type="submission" date="2017-08" db="EMBL/GenBank/DDBJ databases">
        <authorList>
            <person name="de Groot N.N."/>
        </authorList>
    </citation>
    <scope>NUCLEOTIDE SEQUENCE [LARGE SCALE GENOMIC DNA]</scope>
    <source>
        <strain evidence="1 2">JC228</strain>
    </source>
</reference>